<reference evidence="3" key="2">
    <citation type="submission" date="2015-08" db="UniProtKB">
        <authorList>
            <consortium name="WormBaseParasite"/>
        </authorList>
    </citation>
    <scope>IDENTIFICATION</scope>
</reference>
<keyword evidence="1" id="KW-0812">Transmembrane</keyword>
<keyword evidence="1" id="KW-0472">Membrane</keyword>
<dbReference type="AlphaFoldDB" id="A0A0K0G1H7"/>
<evidence type="ECO:0000313" key="2">
    <source>
        <dbReference type="Proteomes" id="UP000035680"/>
    </source>
</evidence>
<keyword evidence="2" id="KW-1185">Reference proteome</keyword>
<proteinExistence type="predicted"/>
<evidence type="ECO:0000313" key="3">
    <source>
        <dbReference type="WBParaSite" id="SVE_1856800.1"/>
    </source>
</evidence>
<dbReference type="InterPro" id="IPR045860">
    <property type="entry name" value="Snake_toxin-like_sf"/>
</dbReference>
<protein>
    <submittedName>
        <fullName evidence="3">Activin_recp domain-containing protein</fullName>
    </submittedName>
</protein>
<dbReference type="WBParaSite" id="SVE_1856800.1">
    <property type="protein sequence ID" value="SVE_1856800.1"/>
    <property type="gene ID" value="SVE_1856800"/>
</dbReference>
<evidence type="ECO:0000256" key="1">
    <source>
        <dbReference type="SAM" id="Phobius"/>
    </source>
</evidence>
<dbReference type="PANTHER" id="PTHR21749">
    <property type="entry name" value="PRION-LIKE- Q/N-RICH -DOMAIN-BEARING PROTEIN PROTEIN 24"/>
    <property type="match status" value="1"/>
</dbReference>
<dbReference type="SUPFAM" id="SSF57302">
    <property type="entry name" value="Snake toxin-like"/>
    <property type="match status" value="1"/>
</dbReference>
<accession>A0A0K0G1H7</accession>
<dbReference type="Proteomes" id="UP000035680">
    <property type="component" value="Unassembled WGS sequence"/>
</dbReference>
<name>A0A0K0G1H7_STRVS</name>
<keyword evidence="1" id="KW-1133">Transmembrane helix</keyword>
<sequence>MFSDNMYTHKYLFLCIILTFLIHTTISLICYKGMSLMKNNKPEETIECNKGYCYNVTADAGLLFRGERAGCSSLRCLIARNKCRSTEIKNIPVKFCCCDYDRCN</sequence>
<feature type="transmembrane region" description="Helical" evidence="1">
    <location>
        <begin position="12"/>
        <end position="31"/>
    </location>
</feature>
<reference evidence="2" key="1">
    <citation type="submission" date="2014-07" db="EMBL/GenBank/DDBJ databases">
        <authorList>
            <person name="Martin A.A"/>
            <person name="De Silva N."/>
        </authorList>
    </citation>
    <scope>NUCLEOTIDE SEQUENCE</scope>
</reference>
<organism evidence="2 3">
    <name type="scientific">Strongyloides venezuelensis</name>
    <name type="common">Threadworm</name>
    <dbReference type="NCBI Taxonomy" id="75913"/>
    <lineage>
        <taxon>Eukaryota</taxon>
        <taxon>Metazoa</taxon>
        <taxon>Ecdysozoa</taxon>
        <taxon>Nematoda</taxon>
        <taxon>Chromadorea</taxon>
        <taxon>Rhabditida</taxon>
        <taxon>Tylenchina</taxon>
        <taxon>Panagrolaimomorpha</taxon>
        <taxon>Strongyloidoidea</taxon>
        <taxon>Strongyloididae</taxon>
        <taxon>Strongyloides</taxon>
    </lineage>
</organism>
<dbReference type="PANTHER" id="PTHR21749:SF6">
    <property type="entry name" value="ACTIVIN_RECP DOMAIN-CONTAINING PROTEIN"/>
    <property type="match status" value="1"/>
</dbReference>